<comment type="caution">
    <text evidence="4">The sequence shown here is derived from an EMBL/GenBank/DDBJ whole genome shotgun (WGS) entry which is preliminary data.</text>
</comment>
<reference evidence="4 5" key="1">
    <citation type="submission" date="2018-10" db="EMBL/GenBank/DDBJ databases">
        <title>A high-quality apple genome assembly.</title>
        <authorList>
            <person name="Hu J."/>
        </authorList>
    </citation>
    <scope>NUCLEOTIDE SEQUENCE [LARGE SCALE GENOMIC DNA]</scope>
    <source>
        <strain evidence="5">cv. HFTH1</strain>
        <tissue evidence="4">Young leaf</tissue>
    </source>
</reference>
<protein>
    <recommendedName>
        <fullName evidence="3">R13L1/DRL21-like LRR repeat region domain-containing protein</fullName>
    </recommendedName>
</protein>
<dbReference type="InterPro" id="IPR056789">
    <property type="entry name" value="LRR_R13L1-DRL21"/>
</dbReference>
<accession>A0A498INW1</accession>
<dbReference type="InterPro" id="IPR032675">
    <property type="entry name" value="LRR_dom_sf"/>
</dbReference>
<keyword evidence="1" id="KW-0433">Leucine-rich repeat</keyword>
<name>A0A498INW1_MALDO</name>
<gene>
    <name evidence="4" type="ORF">DVH24_041814</name>
</gene>
<dbReference type="PANTHER" id="PTHR36766:SF70">
    <property type="entry name" value="DISEASE RESISTANCE PROTEIN RGA4"/>
    <property type="match status" value="1"/>
</dbReference>
<dbReference type="PANTHER" id="PTHR36766">
    <property type="entry name" value="PLANT BROAD-SPECTRUM MILDEW RESISTANCE PROTEIN RPW8"/>
    <property type="match status" value="1"/>
</dbReference>
<dbReference type="GO" id="GO:0006952">
    <property type="term" value="P:defense response"/>
    <property type="evidence" value="ECO:0007669"/>
    <property type="project" value="UniProtKB-KW"/>
</dbReference>
<evidence type="ECO:0000313" key="5">
    <source>
        <dbReference type="Proteomes" id="UP000290289"/>
    </source>
</evidence>
<dbReference type="Pfam" id="PF25019">
    <property type="entry name" value="LRR_R13L1-DRL21"/>
    <property type="match status" value="1"/>
</dbReference>
<dbReference type="Proteomes" id="UP000290289">
    <property type="component" value="Chromosome 11"/>
</dbReference>
<proteinExistence type="predicted"/>
<sequence length="181" mass="20495">MVGSTLPNFMLYVQRLHMAPTSALTEWRLYQNGWVALHPLRAVDLGLQESDYQVSKLCNAHQLTISKDLWMSSPFRGKMQQGQRHSFIYGTRYDSAVAGYSVEDIKFYGIGNENARGEKLSLFSFDGVETVPEWLGSLTSLKELRILSCNNLKSLPSVQAMQHLTNLQTLYISGCHPHLKE</sequence>
<feature type="domain" description="R13L1/DRL21-like LRR repeat region" evidence="3">
    <location>
        <begin position="118"/>
        <end position="174"/>
    </location>
</feature>
<dbReference type="AlphaFoldDB" id="A0A498INW1"/>
<dbReference type="SUPFAM" id="SSF52047">
    <property type="entry name" value="RNI-like"/>
    <property type="match status" value="1"/>
</dbReference>
<evidence type="ECO:0000256" key="2">
    <source>
        <dbReference type="ARBA" id="ARBA00022821"/>
    </source>
</evidence>
<dbReference type="EMBL" id="RDQH01000337">
    <property type="protein sequence ID" value="RXH85046.1"/>
    <property type="molecule type" value="Genomic_DNA"/>
</dbReference>
<keyword evidence="2" id="KW-0611">Plant defense</keyword>
<evidence type="ECO:0000256" key="1">
    <source>
        <dbReference type="ARBA" id="ARBA00022614"/>
    </source>
</evidence>
<keyword evidence="5" id="KW-1185">Reference proteome</keyword>
<evidence type="ECO:0000259" key="3">
    <source>
        <dbReference type="Pfam" id="PF25019"/>
    </source>
</evidence>
<dbReference type="Gene3D" id="3.80.10.10">
    <property type="entry name" value="Ribonuclease Inhibitor"/>
    <property type="match status" value="1"/>
</dbReference>
<organism evidence="4 5">
    <name type="scientific">Malus domestica</name>
    <name type="common">Apple</name>
    <name type="synonym">Pyrus malus</name>
    <dbReference type="NCBI Taxonomy" id="3750"/>
    <lineage>
        <taxon>Eukaryota</taxon>
        <taxon>Viridiplantae</taxon>
        <taxon>Streptophyta</taxon>
        <taxon>Embryophyta</taxon>
        <taxon>Tracheophyta</taxon>
        <taxon>Spermatophyta</taxon>
        <taxon>Magnoliopsida</taxon>
        <taxon>eudicotyledons</taxon>
        <taxon>Gunneridae</taxon>
        <taxon>Pentapetalae</taxon>
        <taxon>rosids</taxon>
        <taxon>fabids</taxon>
        <taxon>Rosales</taxon>
        <taxon>Rosaceae</taxon>
        <taxon>Amygdaloideae</taxon>
        <taxon>Maleae</taxon>
        <taxon>Malus</taxon>
    </lineage>
</organism>
<evidence type="ECO:0000313" key="4">
    <source>
        <dbReference type="EMBL" id="RXH85046.1"/>
    </source>
</evidence>